<dbReference type="STRING" id="1121942.SAMN02745148_01397"/>
<accession>A0A1M4XBL1</accession>
<dbReference type="RefSeq" id="WP_175546940.1">
    <property type="nucleotide sequence ID" value="NZ_FQUJ01000005.1"/>
</dbReference>
<organism evidence="2 3">
    <name type="scientific">Modicisalibacter ilicicola DSM 19980</name>
    <dbReference type="NCBI Taxonomy" id="1121942"/>
    <lineage>
        <taxon>Bacteria</taxon>
        <taxon>Pseudomonadati</taxon>
        <taxon>Pseudomonadota</taxon>
        <taxon>Gammaproteobacteria</taxon>
        <taxon>Oceanospirillales</taxon>
        <taxon>Halomonadaceae</taxon>
        <taxon>Modicisalibacter</taxon>
    </lineage>
</organism>
<evidence type="ECO:0000313" key="2">
    <source>
        <dbReference type="EMBL" id="SHE90686.1"/>
    </source>
</evidence>
<dbReference type="Proteomes" id="UP000184346">
    <property type="component" value="Unassembled WGS sequence"/>
</dbReference>
<gene>
    <name evidence="2" type="ORF">SAMN02745148_01397</name>
</gene>
<protein>
    <submittedName>
        <fullName evidence="2">Uncharacterized protein</fullName>
    </submittedName>
</protein>
<feature type="compositionally biased region" description="Basic and acidic residues" evidence="1">
    <location>
        <begin position="37"/>
        <end position="55"/>
    </location>
</feature>
<evidence type="ECO:0000313" key="3">
    <source>
        <dbReference type="Proteomes" id="UP000184346"/>
    </source>
</evidence>
<keyword evidence="3" id="KW-1185">Reference proteome</keyword>
<name>A0A1M4XBL1_9GAMM</name>
<feature type="region of interest" description="Disordered" evidence="1">
    <location>
        <begin position="36"/>
        <end position="55"/>
    </location>
</feature>
<evidence type="ECO:0000256" key="1">
    <source>
        <dbReference type="SAM" id="MobiDB-lite"/>
    </source>
</evidence>
<reference evidence="2 3" key="1">
    <citation type="submission" date="2016-11" db="EMBL/GenBank/DDBJ databases">
        <authorList>
            <person name="Jaros S."/>
            <person name="Januszkiewicz K."/>
            <person name="Wedrychowicz H."/>
        </authorList>
    </citation>
    <scope>NUCLEOTIDE SEQUENCE [LARGE SCALE GENOMIC DNA]</scope>
    <source>
        <strain evidence="2 3">DSM 19980</strain>
    </source>
</reference>
<proteinExistence type="predicted"/>
<dbReference type="EMBL" id="FQUJ01000005">
    <property type="protein sequence ID" value="SHE90686.1"/>
    <property type="molecule type" value="Genomic_DNA"/>
</dbReference>
<dbReference type="AlphaFoldDB" id="A0A1M4XBL1"/>
<sequence length="55" mass="6347">MSDRYAVVKEFDHDDEVIGWKVVDTEKDNWVMATHASEGDARREASELERRHAAS</sequence>